<accession>K9WYV7</accession>
<dbReference type="PANTHER" id="PTHR34235:SF3">
    <property type="entry name" value="SLR1203 PROTEIN"/>
    <property type="match status" value="1"/>
</dbReference>
<sequence length="151" mass="17961">MASQSFIYNKNLYNQDFYLWTQTIAQQLKDNKFNEIDVPNLIEEIESMGKSEKRELRSRLIILLMHLLKWQYQPEKRSESWRSTITEQRICIEILLEDSPSLQPLLTEVFADCYQKARLKASDETGIKLNFFPNESPFSLEEVLNNYFLNN</sequence>
<dbReference type="HOGENOM" id="CLU_116670_0_1_3"/>
<proteinExistence type="predicted"/>
<name>K9WYV7_9NOST</name>
<dbReference type="Pfam" id="PF01724">
    <property type="entry name" value="DUF29"/>
    <property type="match status" value="1"/>
</dbReference>
<dbReference type="eggNOG" id="COG2442">
    <property type="taxonomic scope" value="Bacteria"/>
</dbReference>
<dbReference type="InterPro" id="IPR002636">
    <property type="entry name" value="DUF29"/>
</dbReference>
<dbReference type="STRING" id="56107.Cylst_2809"/>
<gene>
    <name evidence="1" type="ORF">Cylst_2809</name>
</gene>
<evidence type="ECO:0000313" key="1">
    <source>
        <dbReference type="EMBL" id="AFZ25004.1"/>
    </source>
</evidence>
<evidence type="ECO:0000313" key="2">
    <source>
        <dbReference type="Proteomes" id="UP000010475"/>
    </source>
</evidence>
<dbReference type="AlphaFoldDB" id="K9WYV7"/>
<dbReference type="PANTHER" id="PTHR34235">
    <property type="entry name" value="SLR1203 PROTEIN-RELATED"/>
    <property type="match status" value="1"/>
</dbReference>
<dbReference type="KEGG" id="csg:Cylst_2809"/>
<organism evidence="1 2">
    <name type="scientific">Cylindrospermum stagnale PCC 7417</name>
    <dbReference type="NCBI Taxonomy" id="56107"/>
    <lineage>
        <taxon>Bacteria</taxon>
        <taxon>Bacillati</taxon>
        <taxon>Cyanobacteriota</taxon>
        <taxon>Cyanophyceae</taxon>
        <taxon>Nostocales</taxon>
        <taxon>Nostocaceae</taxon>
        <taxon>Cylindrospermum</taxon>
    </lineage>
</organism>
<dbReference type="Gene3D" id="1.20.1220.20">
    <property type="entry name" value="Uncharcterised protein PF01724"/>
    <property type="match status" value="1"/>
</dbReference>
<dbReference type="EMBL" id="CP003642">
    <property type="protein sequence ID" value="AFZ25004.1"/>
    <property type="molecule type" value="Genomic_DNA"/>
</dbReference>
<keyword evidence="2" id="KW-1185">Reference proteome</keyword>
<evidence type="ECO:0008006" key="3">
    <source>
        <dbReference type="Google" id="ProtNLM"/>
    </source>
</evidence>
<dbReference type="OrthoDB" id="5769308at2"/>
<dbReference type="PATRIC" id="fig|56107.3.peg.3108"/>
<reference evidence="1 2" key="1">
    <citation type="submission" date="2012-06" db="EMBL/GenBank/DDBJ databases">
        <title>Finished chromosome of genome of Cylindrospermum stagnale PCC 7417.</title>
        <authorList>
            <consortium name="US DOE Joint Genome Institute"/>
            <person name="Gugger M."/>
            <person name="Coursin T."/>
            <person name="Rippka R."/>
            <person name="Tandeau De Marsac N."/>
            <person name="Huntemann M."/>
            <person name="Wei C.-L."/>
            <person name="Han J."/>
            <person name="Detter J.C."/>
            <person name="Han C."/>
            <person name="Tapia R."/>
            <person name="Chen A."/>
            <person name="Kyrpides N."/>
            <person name="Mavromatis K."/>
            <person name="Markowitz V."/>
            <person name="Szeto E."/>
            <person name="Ivanova N."/>
            <person name="Pagani I."/>
            <person name="Pati A."/>
            <person name="Goodwin L."/>
            <person name="Nordberg H.P."/>
            <person name="Cantor M.N."/>
            <person name="Hua S.X."/>
            <person name="Woyke T."/>
            <person name="Kerfeld C.A."/>
        </authorList>
    </citation>
    <scope>NUCLEOTIDE SEQUENCE [LARGE SCALE GENOMIC DNA]</scope>
    <source>
        <strain evidence="1 2">PCC 7417</strain>
    </source>
</reference>
<protein>
    <recommendedName>
        <fullName evidence="3">DUF29 domain-containing protein</fullName>
    </recommendedName>
</protein>
<dbReference type="Proteomes" id="UP000010475">
    <property type="component" value="Chromosome"/>
</dbReference>
<dbReference type="RefSeq" id="WP_015208257.1">
    <property type="nucleotide sequence ID" value="NC_019757.1"/>
</dbReference>